<feature type="compositionally biased region" description="Acidic residues" evidence="1">
    <location>
        <begin position="113"/>
        <end position="126"/>
    </location>
</feature>
<comment type="caution">
    <text evidence="2">The sequence shown here is derived from an EMBL/GenBank/DDBJ whole genome shotgun (WGS) entry which is preliminary data.</text>
</comment>
<dbReference type="Proteomes" id="UP000601435">
    <property type="component" value="Unassembled WGS sequence"/>
</dbReference>
<accession>A0A812KXL3</accession>
<dbReference type="EMBL" id="CAJNJA010008287">
    <property type="protein sequence ID" value="CAE7234818.1"/>
    <property type="molecule type" value="Genomic_DNA"/>
</dbReference>
<dbReference type="OrthoDB" id="10594143at2759"/>
<evidence type="ECO:0000256" key="1">
    <source>
        <dbReference type="SAM" id="MobiDB-lite"/>
    </source>
</evidence>
<organism evidence="2 3">
    <name type="scientific">Symbiodinium necroappetens</name>
    <dbReference type="NCBI Taxonomy" id="1628268"/>
    <lineage>
        <taxon>Eukaryota</taxon>
        <taxon>Sar</taxon>
        <taxon>Alveolata</taxon>
        <taxon>Dinophyceae</taxon>
        <taxon>Suessiales</taxon>
        <taxon>Symbiodiniaceae</taxon>
        <taxon>Symbiodinium</taxon>
    </lineage>
</organism>
<reference evidence="2" key="1">
    <citation type="submission" date="2021-02" db="EMBL/GenBank/DDBJ databases">
        <authorList>
            <person name="Dougan E. K."/>
            <person name="Rhodes N."/>
            <person name="Thang M."/>
            <person name="Chan C."/>
        </authorList>
    </citation>
    <scope>NUCLEOTIDE SEQUENCE</scope>
</reference>
<protein>
    <submittedName>
        <fullName evidence="2">Uncharacterized protein</fullName>
    </submittedName>
</protein>
<feature type="compositionally biased region" description="Pro residues" evidence="1">
    <location>
        <begin position="170"/>
        <end position="186"/>
    </location>
</feature>
<name>A0A812KXL3_9DINO</name>
<keyword evidence="3" id="KW-1185">Reference proteome</keyword>
<dbReference type="AlphaFoldDB" id="A0A812KXL3"/>
<evidence type="ECO:0000313" key="2">
    <source>
        <dbReference type="EMBL" id="CAE7234818.1"/>
    </source>
</evidence>
<sequence>MDASEAPGALAKMIEECEVLRRRVLEKPEQVLTRWVNERAVGVPSVAAMRLNHCALEDRCLDEFYNILKIAWVIPEGGLGESELLAIEDGLVEVPDDDDAEGPEPADDHLGMEEGEEEAVEADDPMVEPSDPYLEKARALLPKSPQLEIHEDAQVVKASSAESLEATTPPKAPTTPPKAPSTPPKPLSMAATAPTASADPVPALTRRQHVCTPKKLFQEEPSPNSDVAAAREIMRQRLRQILEY</sequence>
<feature type="region of interest" description="Disordered" evidence="1">
    <location>
        <begin position="94"/>
        <end position="130"/>
    </location>
</feature>
<feature type="compositionally biased region" description="Acidic residues" evidence="1">
    <location>
        <begin position="94"/>
        <end position="105"/>
    </location>
</feature>
<proteinExistence type="predicted"/>
<gene>
    <name evidence="2" type="ORF">SNEC2469_LOCUS3857</name>
</gene>
<evidence type="ECO:0000313" key="3">
    <source>
        <dbReference type="Proteomes" id="UP000601435"/>
    </source>
</evidence>
<feature type="region of interest" description="Disordered" evidence="1">
    <location>
        <begin position="157"/>
        <end position="226"/>
    </location>
</feature>